<dbReference type="Pfam" id="PF04542">
    <property type="entry name" value="Sigma70_r2"/>
    <property type="match status" value="1"/>
</dbReference>
<dbReference type="SUPFAM" id="SSF88946">
    <property type="entry name" value="Sigma2 domain of RNA polymerase sigma factors"/>
    <property type="match status" value="1"/>
</dbReference>
<evidence type="ECO:0000259" key="1">
    <source>
        <dbReference type="Pfam" id="PF04542"/>
    </source>
</evidence>
<protein>
    <recommendedName>
        <fullName evidence="1">RNA polymerase sigma-70 region 2 domain-containing protein</fullName>
    </recommendedName>
</protein>
<dbReference type="GO" id="GO:0003700">
    <property type="term" value="F:DNA-binding transcription factor activity"/>
    <property type="evidence" value="ECO:0007669"/>
    <property type="project" value="InterPro"/>
</dbReference>
<reference evidence="2" key="1">
    <citation type="journal article" date="2015" name="Nature">
        <title>Complex archaea that bridge the gap between prokaryotes and eukaryotes.</title>
        <authorList>
            <person name="Spang A."/>
            <person name="Saw J.H."/>
            <person name="Jorgensen S.L."/>
            <person name="Zaremba-Niedzwiedzka K."/>
            <person name="Martijn J."/>
            <person name="Lind A.E."/>
            <person name="van Eijk R."/>
            <person name="Schleper C."/>
            <person name="Guy L."/>
            <person name="Ettema T.J."/>
        </authorList>
    </citation>
    <scope>NUCLEOTIDE SEQUENCE</scope>
</reference>
<gene>
    <name evidence="2" type="ORF">LCGC14_0762840</name>
</gene>
<feature type="domain" description="RNA polymerase sigma-70 region 2" evidence="1">
    <location>
        <begin position="32"/>
        <end position="81"/>
    </location>
</feature>
<proteinExistence type="predicted"/>
<dbReference type="GO" id="GO:0006352">
    <property type="term" value="P:DNA-templated transcription initiation"/>
    <property type="evidence" value="ECO:0007669"/>
    <property type="project" value="InterPro"/>
</dbReference>
<dbReference type="NCBIfam" id="TIGR02937">
    <property type="entry name" value="sigma70-ECF"/>
    <property type="match status" value="1"/>
</dbReference>
<evidence type="ECO:0000313" key="2">
    <source>
        <dbReference type="EMBL" id="KKN37512.1"/>
    </source>
</evidence>
<dbReference type="AlphaFoldDB" id="A0A0F9QKG6"/>
<dbReference type="InterPro" id="IPR014284">
    <property type="entry name" value="RNA_pol_sigma-70_dom"/>
</dbReference>
<organism evidence="2">
    <name type="scientific">marine sediment metagenome</name>
    <dbReference type="NCBI Taxonomy" id="412755"/>
    <lineage>
        <taxon>unclassified sequences</taxon>
        <taxon>metagenomes</taxon>
        <taxon>ecological metagenomes</taxon>
    </lineage>
</organism>
<dbReference type="Gene3D" id="1.10.1740.10">
    <property type="match status" value="1"/>
</dbReference>
<dbReference type="EMBL" id="LAZR01001889">
    <property type="protein sequence ID" value="KKN37512.1"/>
    <property type="molecule type" value="Genomic_DNA"/>
</dbReference>
<sequence length="245" mass="27902">MGTVSKILREGLAGPIIEITDPSKHEDMDILKSYFREILLIARNYSRPTVDYEDLVVEGLIGLLDAIRRFDPEKATGPKAFRQLAIVRIKSHMFEFFLDNNTQYTVPNYMARAMSLIDQIRGQINHVEVGVHTDGALLSFECPEFEQVVPNSVTNKVRSLKERVQNLASNSKRSYEEMVELVLEVEENIKSYEQEEEFEVSPEQITEGREFLDKFLGNLKPDAADMIVNLLQGHTLAEVGVKKDP</sequence>
<dbReference type="InterPro" id="IPR013325">
    <property type="entry name" value="RNA_pol_sigma_r2"/>
</dbReference>
<dbReference type="InterPro" id="IPR007627">
    <property type="entry name" value="RNA_pol_sigma70_r2"/>
</dbReference>
<accession>A0A0F9QKG6</accession>
<comment type="caution">
    <text evidence="2">The sequence shown here is derived from an EMBL/GenBank/DDBJ whole genome shotgun (WGS) entry which is preliminary data.</text>
</comment>
<name>A0A0F9QKG6_9ZZZZ</name>